<dbReference type="HOGENOM" id="CLU_084747_0_1_5"/>
<evidence type="ECO:0008006" key="4">
    <source>
        <dbReference type="Google" id="ProtNLM"/>
    </source>
</evidence>
<dbReference type="Gene3D" id="1.10.10.690">
    <property type="entry name" value="YidB-like"/>
    <property type="match status" value="1"/>
</dbReference>
<proteinExistence type="predicted"/>
<feature type="region of interest" description="Disordered" evidence="1">
    <location>
        <begin position="35"/>
        <end position="55"/>
    </location>
</feature>
<dbReference type="SUPFAM" id="SSF140804">
    <property type="entry name" value="YidB-like"/>
    <property type="match status" value="1"/>
</dbReference>
<name>A0A0B4X7T2_9HYPH</name>
<evidence type="ECO:0000256" key="1">
    <source>
        <dbReference type="SAM" id="MobiDB-lite"/>
    </source>
</evidence>
<dbReference type="InterPro" id="IPR027405">
    <property type="entry name" value="YidB-like"/>
</dbReference>
<evidence type="ECO:0000313" key="2">
    <source>
        <dbReference type="EMBL" id="AJD42658.1"/>
    </source>
</evidence>
<dbReference type="Pfam" id="PF20159">
    <property type="entry name" value="YidB"/>
    <property type="match status" value="1"/>
</dbReference>
<reference evidence="2 3" key="1">
    <citation type="submission" date="2013-11" db="EMBL/GenBank/DDBJ databases">
        <title>Complete genome sequence of Rhizobium gallicum bv. gallicum R602.</title>
        <authorList>
            <person name="Bustos P."/>
            <person name="Santamaria R.I."/>
            <person name="Lozano L."/>
            <person name="Acosta J.L."/>
            <person name="Ormeno-Orrillo E."/>
            <person name="Rogel M.A."/>
            <person name="Romero D."/>
            <person name="Cevallos M.A."/>
            <person name="Martinez-Romero E."/>
            <person name="Gonzalez V."/>
        </authorList>
    </citation>
    <scope>NUCLEOTIDE SEQUENCE [LARGE SCALE GENOMIC DNA]</scope>
    <source>
        <strain evidence="2 3">R602</strain>
    </source>
</reference>
<dbReference type="EMBL" id="CP006877">
    <property type="protein sequence ID" value="AJD42658.1"/>
    <property type="molecule type" value="Genomic_DNA"/>
</dbReference>
<protein>
    <recommendedName>
        <fullName evidence="4">DUF937 domain-containing protein</fullName>
    </recommendedName>
</protein>
<dbReference type="InterPro" id="IPR045372">
    <property type="entry name" value="YidB"/>
</dbReference>
<gene>
    <name evidence="2" type="ORF">RGR602_CH03350</name>
</gene>
<organism evidence="2 3">
    <name type="scientific">Rhizobium gallicum bv. gallicum R602sp</name>
    <dbReference type="NCBI Taxonomy" id="1041138"/>
    <lineage>
        <taxon>Bacteria</taxon>
        <taxon>Pseudomonadati</taxon>
        <taxon>Pseudomonadota</taxon>
        <taxon>Alphaproteobacteria</taxon>
        <taxon>Hyphomicrobiales</taxon>
        <taxon>Rhizobiaceae</taxon>
        <taxon>Rhizobium/Agrobacterium group</taxon>
        <taxon>Rhizobium</taxon>
    </lineage>
</organism>
<dbReference type="RefSeq" id="WP_039846975.1">
    <property type="nucleotide sequence ID" value="NZ_CP006877.1"/>
</dbReference>
<accession>A0A0B4X7T2</accession>
<dbReference type="AlphaFoldDB" id="A0A0B4X7T2"/>
<evidence type="ECO:0000313" key="3">
    <source>
        <dbReference type="Proteomes" id="UP000031368"/>
    </source>
</evidence>
<dbReference type="KEGG" id="rga:RGR602_CH03350"/>
<sequence length="171" mass="17219">MDRRNLTALLGILAVAGYQNRDKIAAALRELTQGGAQPQTAGTEPGAVPSQPSGGSLGGLLGGLAGGGLSDLVKGGSAGGVLSGGLGGLLDQFTKNGYGDTADSWVSPGANKPIDDRQLSQALGPDVLEELSAKTGLSEDEILKRLSKDLPKAVDDLTPQGQIPNSANFSI</sequence>
<keyword evidence="3" id="KW-1185">Reference proteome</keyword>
<dbReference type="Proteomes" id="UP000031368">
    <property type="component" value="Chromosome"/>
</dbReference>